<dbReference type="Pfam" id="PF04149">
    <property type="entry name" value="DUF397"/>
    <property type="match status" value="1"/>
</dbReference>
<dbReference type="HOGENOM" id="CLU_131550_1_3_11"/>
<evidence type="ECO:0000259" key="1">
    <source>
        <dbReference type="Pfam" id="PF04149"/>
    </source>
</evidence>
<dbReference type="Proteomes" id="UP000000657">
    <property type="component" value="Chromosome"/>
</dbReference>
<evidence type="ECO:0000313" key="2">
    <source>
        <dbReference type="EMBL" id="CAJ64134.1"/>
    </source>
</evidence>
<dbReference type="STRING" id="326424.FRAAL5501"/>
<dbReference type="eggNOG" id="ENOG50349RS">
    <property type="taxonomic scope" value="Bacteria"/>
</dbReference>
<organism evidence="2 3">
    <name type="scientific">Frankia alni (strain DSM 45986 / CECT 9034 / ACN14a)</name>
    <dbReference type="NCBI Taxonomy" id="326424"/>
    <lineage>
        <taxon>Bacteria</taxon>
        <taxon>Bacillati</taxon>
        <taxon>Actinomycetota</taxon>
        <taxon>Actinomycetes</taxon>
        <taxon>Frankiales</taxon>
        <taxon>Frankiaceae</taxon>
        <taxon>Frankia</taxon>
    </lineage>
</organism>
<sequence length="69" mass="7326">MLPTDPAGLVWRKSRASNSSNCVEVAIVPGHVLIRDSKNPGGGMLSFTEAEWAAFLVGARAGEFDLPEV</sequence>
<gene>
    <name evidence="2" type="ordered locus">FRAAL5501</name>
</gene>
<accession>Q0REH6</accession>
<evidence type="ECO:0000313" key="3">
    <source>
        <dbReference type="Proteomes" id="UP000000657"/>
    </source>
</evidence>
<dbReference type="RefSeq" id="WP_011606585.1">
    <property type="nucleotide sequence ID" value="NC_008278.1"/>
</dbReference>
<keyword evidence="3" id="KW-1185">Reference proteome</keyword>
<feature type="domain" description="DUF397" evidence="1">
    <location>
        <begin position="9"/>
        <end position="60"/>
    </location>
</feature>
<dbReference type="KEGG" id="fal:FRAAL5501"/>
<dbReference type="EMBL" id="CT573213">
    <property type="protein sequence ID" value="CAJ64134.1"/>
    <property type="molecule type" value="Genomic_DNA"/>
</dbReference>
<reference evidence="2 3" key="1">
    <citation type="journal article" date="2007" name="Genome Res.">
        <title>Genome characteristics of facultatively symbiotic Frankia sp. strains reflect host range and host plant biogeography.</title>
        <authorList>
            <person name="Normand P."/>
            <person name="Lapierre P."/>
            <person name="Tisa L.S."/>
            <person name="Gogarten J.P."/>
            <person name="Alloisio N."/>
            <person name="Bagnarol E."/>
            <person name="Bassi C.A."/>
            <person name="Berry A.M."/>
            <person name="Bickhart D.M."/>
            <person name="Choisne N."/>
            <person name="Couloux A."/>
            <person name="Cournoyer B."/>
            <person name="Cruveiller S."/>
            <person name="Daubin V."/>
            <person name="Demange N."/>
            <person name="Francino M.P."/>
            <person name="Goltsman E."/>
            <person name="Huang Y."/>
            <person name="Kopp O.R."/>
            <person name="Labarre L."/>
            <person name="Lapidus A."/>
            <person name="Lavire C."/>
            <person name="Marechal J."/>
            <person name="Martinez M."/>
            <person name="Mastronunzio J.E."/>
            <person name="Mullin B.C."/>
            <person name="Niemann J."/>
            <person name="Pujic P."/>
            <person name="Rawnsley T."/>
            <person name="Rouy Z."/>
            <person name="Schenowitz C."/>
            <person name="Sellstedt A."/>
            <person name="Tavares F."/>
            <person name="Tomkins J.P."/>
            <person name="Vallenet D."/>
            <person name="Valverde C."/>
            <person name="Wall L.G."/>
            <person name="Wang Y."/>
            <person name="Medigue C."/>
            <person name="Benson D.R."/>
        </authorList>
    </citation>
    <scope>NUCLEOTIDE SEQUENCE [LARGE SCALE GENOMIC DNA]</scope>
    <source>
        <strain evidence="3">DSM 45986 / CECT 9034 / ACN14a</strain>
    </source>
</reference>
<proteinExistence type="predicted"/>
<dbReference type="AlphaFoldDB" id="Q0REH6"/>
<dbReference type="OrthoDB" id="3431580at2"/>
<dbReference type="InterPro" id="IPR007278">
    <property type="entry name" value="DUF397"/>
</dbReference>
<protein>
    <submittedName>
        <fullName evidence="2">Regulatory protein (Partial)</fullName>
    </submittedName>
</protein>
<name>Q0REH6_FRAAA</name>